<keyword evidence="2" id="KW-1185">Reference proteome</keyword>
<proteinExistence type="predicted"/>
<gene>
    <name evidence="1" type="ORF">I4F81_006192</name>
</gene>
<protein>
    <submittedName>
        <fullName evidence="1">Uncharacterized protein</fullName>
    </submittedName>
</protein>
<reference evidence="1" key="1">
    <citation type="submission" date="2019-11" db="EMBL/GenBank/DDBJ databases">
        <title>Nori genome reveals adaptations in red seaweeds to the harsh intertidal environment.</title>
        <authorList>
            <person name="Wang D."/>
            <person name="Mao Y."/>
        </authorList>
    </citation>
    <scope>NUCLEOTIDE SEQUENCE</scope>
    <source>
        <tissue evidence="1">Gametophyte</tissue>
    </source>
</reference>
<organism evidence="1 2">
    <name type="scientific">Pyropia yezoensis</name>
    <name type="common">Susabi-nori</name>
    <name type="synonym">Porphyra yezoensis</name>
    <dbReference type="NCBI Taxonomy" id="2788"/>
    <lineage>
        <taxon>Eukaryota</taxon>
        <taxon>Rhodophyta</taxon>
        <taxon>Bangiophyceae</taxon>
        <taxon>Bangiales</taxon>
        <taxon>Bangiaceae</taxon>
        <taxon>Pyropia</taxon>
    </lineage>
</organism>
<dbReference type="EMBL" id="CM020619">
    <property type="protein sequence ID" value="KAK1863638.1"/>
    <property type="molecule type" value="Genomic_DNA"/>
</dbReference>
<accession>A0ACC3C197</accession>
<evidence type="ECO:0000313" key="2">
    <source>
        <dbReference type="Proteomes" id="UP000798662"/>
    </source>
</evidence>
<name>A0ACC3C197_PYRYE</name>
<comment type="caution">
    <text evidence="1">The sequence shown here is derived from an EMBL/GenBank/DDBJ whole genome shotgun (WGS) entry which is preliminary data.</text>
</comment>
<sequence length="452" mass="46327">MPPRLPPPLKVVSYTPAAPAPSGEAPTTAPHPLLLRFPSPPDLPTSVSASNVTVFAPSAPPKPLTLAVSTPTGRRYEGPTTPLGADTRYVIARVNRRTGAVRLEGASAAVVLRPQTGTASVATPAAEAAAMPDNAGTLVGQRRQRSELIASFGSRRARLSVKTRADNEVTEEKIGEENAAVTAAALAAAASAARVSPGGGVGGGSSTPGGTASLIAGLSAGGDGMAADALLLPPHNLAATSLDGAYPLAGLISPAEYDDVAAEANSLLERLDALSAETTISSSAHPLYVFDSWSAGLLALAAEAESRRQPRVMAALYVTYLGAFLRTAKGLSPRYQQGLGDLLGAPPAVVDRLLATFSEVDSDPRAFPGSRMHTAASRDRVVSWAMVAWLIAVDYAGEVEGIARALGLAVPKALLYCISMGCKVKASMGASGEQRASIPSGLRRRGSCRKQA</sequence>
<dbReference type="Proteomes" id="UP000798662">
    <property type="component" value="Chromosome 2"/>
</dbReference>
<evidence type="ECO:0000313" key="1">
    <source>
        <dbReference type="EMBL" id="KAK1863638.1"/>
    </source>
</evidence>